<dbReference type="InterPro" id="IPR017853">
    <property type="entry name" value="GH"/>
</dbReference>
<comment type="caution">
    <text evidence="5">The sequence shown here is derived from an EMBL/GenBank/DDBJ whole genome shotgun (WGS) entry which is preliminary data.</text>
</comment>
<protein>
    <submittedName>
        <fullName evidence="5">Glycosyl hydrolase, family 31</fullName>
    </submittedName>
</protein>
<evidence type="ECO:0000313" key="5">
    <source>
        <dbReference type="EMBL" id="KRM18620.1"/>
    </source>
</evidence>
<evidence type="ECO:0000259" key="4">
    <source>
        <dbReference type="Pfam" id="PF21365"/>
    </source>
</evidence>
<evidence type="ECO:0000256" key="2">
    <source>
        <dbReference type="RuleBase" id="RU361185"/>
    </source>
</evidence>
<dbReference type="EMBL" id="AZFV01000001">
    <property type="protein sequence ID" value="KRM18620.1"/>
    <property type="molecule type" value="Genomic_DNA"/>
</dbReference>
<dbReference type="PATRIC" id="fig|1423774.3.peg.101"/>
<dbReference type="Gene3D" id="2.60.40.1180">
    <property type="entry name" value="Golgi alpha-mannosidase II"/>
    <property type="match status" value="1"/>
</dbReference>
<name>A0A0R1WWB5_9LACO</name>
<feature type="domain" description="Glycoside hydrolase family 31 TIM barrel" evidence="3">
    <location>
        <begin position="57"/>
        <end position="361"/>
    </location>
</feature>
<dbReference type="InterPro" id="IPR048395">
    <property type="entry name" value="Glyco_hydro_31_C"/>
</dbReference>
<feature type="domain" description="Glycosyl hydrolase family 31 C-terminal" evidence="4">
    <location>
        <begin position="371"/>
        <end position="461"/>
    </location>
</feature>
<dbReference type="SUPFAM" id="SSF51445">
    <property type="entry name" value="(Trans)glycosidases"/>
    <property type="match status" value="1"/>
</dbReference>
<dbReference type="GO" id="GO:0005975">
    <property type="term" value="P:carbohydrate metabolic process"/>
    <property type="evidence" value="ECO:0007669"/>
    <property type="project" value="InterPro"/>
</dbReference>
<dbReference type="Pfam" id="PF21365">
    <property type="entry name" value="Glyco_hydro_31_3rd"/>
    <property type="match status" value="1"/>
</dbReference>
<dbReference type="InterPro" id="IPR013780">
    <property type="entry name" value="Glyco_hydro_b"/>
</dbReference>
<dbReference type="AlphaFoldDB" id="A0A0R1WWB5"/>
<comment type="similarity">
    <text evidence="1 2">Belongs to the glycosyl hydrolase 31 family.</text>
</comment>
<dbReference type="InterPro" id="IPR051816">
    <property type="entry name" value="Glycosyl_Hydrolase_31"/>
</dbReference>
<evidence type="ECO:0000256" key="1">
    <source>
        <dbReference type="ARBA" id="ARBA00007806"/>
    </source>
</evidence>
<sequence length="604" mass="70683">MSRDGYSYLDDSQSFVYLKNSDSFVARGNQVVDGYLFCYGRDYQKTLRDFYQLTGPTPLLPRYALGNWWSRYYRYTQAEYQALMEKFDQKKVPINVSVLDMDWHKVQIPQKYGSGWTGYSWNKELFPNHQKLLQWLHDDGKKVTVNVHPAAGIRAYEDSYPTVAKDLDLNTTAEEPAAFDLENKKFRQAYFNDVHHRLEAEGIDFWWLDWQQGLAKSAQKMDPLWLLNYYHYTDNDRRTNGNGLILSRYAGPGSHRYPLGFSGDSVISWESLAFQPYFTATAANIGYTWWSHDIGGHMRGSFDGELATRWLQFGVFSPINRLHSSNNTFAGKEPWNYRLDLEQSQEKFLRLRAKLIPYIDTANYQTHEHSVPIVKPLYYDYPNQVEAYSFKNEYFFGSEMLVAPITQPHDEQTQTAYSTTWLPEGKWVDYFSHLKYNGNSVIKTYRDTDKIPAFVRQGSLIVTNPQYMENISHLPTRLEVEIFNGQDGQFEMVEHLGDKLARTLFVWDDKQQSLTWQVNDPNHIIPSTRQIAQHLIQSNYSDVLNEFQARLQRAYISFDLKQQLYNAFVADDYSYPAFNNLLNTLTDSNLRSSLSEMTYIRESY</sequence>
<dbReference type="Pfam" id="PF01055">
    <property type="entry name" value="Glyco_hydro_31_2nd"/>
    <property type="match status" value="1"/>
</dbReference>
<evidence type="ECO:0000259" key="3">
    <source>
        <dbReference type="Pfam" id="PF01055"/>
    </source>
</evidence>
<keyword evidence="2" id="KW-0326">Glycosidase</keyword>
<dbReference type="InterPro" id="IPR000322">
    <property type="entry name" value="Glyco_hydro_31_TIM"/>
</dbReference>
<dbReference type="Proteomes" id="UP000051302">
    <property type="component" value="Unassembled WGS sequence"/>
</dbReference>
<reference evidence="5 6" key="1">
    <citation type="journal article" date="2015" name="Genome Announc.">
        <title>Expanding the biotechnology potential of lactobacilli through comparative genomics of 213 strains and associated genera.</title>
        <authorList>
            <person name="Sun Z."/>
            <person name="Harris H.M."/>
            <person name="McCann A."/>
            <person name="Guo C."/>
            <person name="Argimon S."/>
            <person name="Zhang W."/>
            <person name="Yang X."/>
            <person name="Jeffery I.B."/>
            <person name="Cooney J.C."/>
            <person name="Kagawa T.F."/>
            <person name="Liu W."/>
            <person name="Song Y."/>
            <person name="Salvetti E."/>
            <person name="Wrobel A."/>
            <person name="Rasinkangas P."/>
            <person name="Parkhill J."/>
            <person name="Rea M.C."/>
            <person name="O'Sullivan O."/>
            <person name="Ritari J."/>
            <person name="Douillard F.P."/>
            <person name="Paul Ross R."/>
            <person name="Yang R."/>
            <person name="Briner A.E."/>
            <person name="Felis G.E."/>
            <person name="de Vos W.M."/>
            <person name="Barrangou R."/>
            <person name="Klaenhammer T.R."/>
            <person name="Caufield P.W."/>
            <person name="Cui Y."/>
            <person name="Zhang H."/>
            <person name="O'Toole P.W."/>
        </authorList>
    </citation>
    <scope>NUCLEOTIDE SEQUENCE [LARGE SCALE GENOMIC DNA]</scope>
    <source>
        <strain evidence="5 6">DSM 16982</strain>
    </source>
</reference>
<keyword evidence="2 5" id="KW-0378">Hydrolase</keyword>
<dbReference type="PANTHER" id="PTHR43863:SF2">
    <property type="entry name" value="MALTASE-GLUCOAMYLASE"/>
    <property type="match status" value="1"/>
</dbReference>
<dbReference type="Gene3D" id="3.20.20.80">
    <property type="entry name" value="Glycosidases"/>
    <property type="match status" value="1"/>
</dbReference>
<accession>A0A0R1WWB5</accession>
<evidence type="ECO:0000313" key="6">
    <source>
        <dbReference type="Proteomes" id="UP000051302"/>
    </source>
</evidence>
<dbReference type="CDD" id="cd06595">
    <property type="entry name" value="GH31_u1"/>
    <property type="match status" value="1"/>
</dbReference>
<organism evidence="5 6">
    <name type="scientific">Companilactobacillus nantensis DSM 16982</name>
    <dbReference type="NCBI Taxonomy" id="1423774"/>
    <lineage>
        <taxon>Bacteria</taxon>
        <taxon>Bacillati</taxon>
        <taxon>Bacillota</taxon>
        <taxon>Bacilli</taxon>
        <taxon>Lactobacillales</taxon>
        <taxon>Lactobacillaceae</taxon>
        <taxon>Companilactobacillus</taxon>
    </lineage>
</organism>
<keyword evidence="6" id="KW-1185">Reference proteome</keyword>
<dbReference type="GO" id="GO:0004553">
    <property type="term" value="F:hydrolase activity, hydrolyzing O-glycosyl compounds"/>
    <property type="evidence" value="ECO:0007669"/>
    <property type="project" value="InterPro"/>
</dbReference>
<dbReference type="SUPFAM" id="SSF51011">
    <property type="entry name" value="Glycosyl hydrolase domain"/>
    <property type="match status" value="1"/>
</dbReference>
<gene>
    <name evidence="5" type="ORF">FD31_GL000101</name>
</gene>
<dbReference type="PANTHER" id="PTHR43863">
    <property type="entry name" value="HYDROLASE, PUTATIVE (AFU_ORTHOLOGUE AFUA_1G03140)-RELATED"/>
    <property type="match status" value="1"/>
</dbReference>
<proteinExistence type="inferred from homology"/>
<dbReference type="STRING" id="1423774.FD31_GL000101"/>